<accession>A0A4S4L476</accession>
<organism evidence="3 4">
    <name type="scientific">Phellinidium pouzarii</name>
    <dbReference type="NCBI Taxonomy" id="167371"/>
    <lineage>
        <taxon>Eukaryota</taxon>
        <taxon>Fungi</taxon>
        <taxon>Dikarya</taxon>
        <taxon>Basidiomycota</taxon>
        <taxon>Agaricomycotina</taxon>
        <taxon>Agaricomycetes</taxon>
        <taxon>Hymenochaetales</taxon>
        <taxon>Hymenochaetaceae</taxon>
        <taxon>Phellinidium</taxon>
    </lineage>
</organism>
<feature type="compositionally biased region" description="Basic and acidic residues" evidence="1">
    <location>
        <begin position="638"/>
        <end position="652"/>
    </location>
</feature>
<name>A0A4S4L476_9AGAM</name>
<comment type="caution">
    <text evidence="3">The sequence shown here is derived from an EMBL/GenBank/DDBJ whole genome shotgun (WGS) entry which is preliminary data.</text>
</comment>
<dbReference type="OrthoDB" id="3176940at2759"/>
<dbReference type="Proteomes" id="UP000308199">
    <property type="component" value="Unassembled WGS sequence"/>
</dbReference>
<evidence type="ECO:0000256" key="1">
    <source>
        <dbReference type="SAM" id="MobiDB-lite"/>
    </source>
</evidence>
<dbReference type="EMBL" id="SGPK01000258">
    <property type="protein sequence ID" value="THH05488.1"/>
    <property type="molecule type" value="Genomic_DNA"/>
</dbReference>
<proteinExistence type="predicted"/>
<feature type="compositionally biased region" description="Basic residues" evidence="1">
    <location>
        <begin position="267"/>
        <end position="283"/>
    </location>
</feature>
<feature type="compositionally biased region" description="Basic and acidic residues" evidence="1">
    <location>
        <begin position="150"/>
        <end position="159"/>
    </location>
</feature>
<dbReference type="AlphaFoldDB" id="A0A4S4L476"/>
<dbReference type="InterPro" id="IPR046520">
    <property type="entry name" value="DUF6697"/>
</dbReference>
<feature type="compositionally biased region" description="Basic residues" evidence="1">
    <location>
        <begin position="1041"/>
        <end position="1052"/>
    </location>
</feature>
<feature type="compositionally biased region" description="Basic and acidic residues" evidence="1">
    <location>
        <begin position="68"/>
        <end position="80"/>
    </location>
</feature>
<evidence type="ECO:0000259" key="2">
    <source>
        <dbReference type="Pfam" id="PF20411"/>
    </source>
</evidence>
<feature type="compositionally biased region" description="Basic and acidic residues" evidence="1">
    <location>
        <begin position="118"/>
        <end position="130"/>
    </location>
</feature>
<protein>
    <recommendedName>
        <fullName evidence="2">DUF6697 domain-containing protein</fullName>
    </recommendedName>
</protein>
<feature type="region of interest" description="Disordered" evidence="1">
    <location>
        <begin position="984"/>
        <end position="1052"/>
    </location>
</feature>
<feature type="region of interest" description="Disordered" evidence="1">
    <location>
        <begin position="505"/>
        <end position="547"/>
    </location>
</feature>
<feature type="domain" description="DUF6697" evidence="2">
    <location>
        <begin position="359"/>
        <end position="472"/>
    </location>
</feature>
<sequence length="1052" mass="118180">MASLLILRTQLSRSIAQNKFLELDKKRLEDDRIKLLDSKEAFFPRSAGSSGDACTGNQSGQQSVARASYKDKHTQTESGERSFLQATSETSVLPAQPATSSASCRPTVSAATLSSDSESSHVEHVEELEARAATSLQVEFEIPTQTVNTGKDKEPDSTSDHTTPYQTPSQPLSPAPPAGGTQRRIKQTARKSTGGMPPRIRTQELNTIPVRKDDKSIALQDQELFSEDRDNAPFSCINDMNDMNQQIEKLLACSSQAQTALKDRARRDPKKAALKSPGGKRARKPSDKLYSDDSRPTSSLIGDGMDIFMSKLVNPAASTKLRPILQTLILKKEAIYERLQHLGHPVFPVFVSSELKKHTTTRKILQDTFQGNEAMQITQTNSASWREYGTHFICLSLVFHPHAPQVPGAHGIITPSGSRDDGLHLFENEEGGYGRTLKLIVGIGINRWLYTGEYKLEEAEPLSRAQWRAFPDTKVKVFVLRCVGYDKAFQQKLASSRERWERIVREEEGSESAIETPATRSVLKRRPSDISQNEDSPKPKKNKGHELQHTTDVMEVLTHQLSEPQKERHELQISGASERVLKEEVAEYHHYLKDRRSSSSIVNEHAPQQLLSPIASREGFTKKKQEPSTSDLVLDGSGEDRPADVKLEEGDDHELRRVDHYSTLDDKINFSVKEEDIKMEQIENENAVLSTEECKVALKHIKNPEIGDLSSELPADVIFSRIRDIGVDIFPIGTDVFLLNYLFKREDLSAACGGSPQGTFPKISNVKYTSLHPYKRFMCPSLEYNPHAPQIPGAPGLYFALRDTRLWPNREELVISRYDANKWNVMGLYDIKMSKALTGEEFQRMPRNVQNTWIDNVRKNGWGLLTLAAIYLRRQQGCEPIAVDIENNLKRGKGFFHKHVSRSEIETAFMKGEEVCISSEIIKTQPTLKDIIPASQRINVWTMKCTGYDEEFKRRVVPDHLLGGNEMTSTDNSNAGVKLDELEEGPKLRNQAGTSNANVPMNTRKRPRSSSDRGHKCKYEFQEEDGESSCSEGYIPTGTKTRPRRNKVIKTA</sequence>
<evidence type="ECO:0000313" key="4">
    <source>
        <dbReference type="Proteomes" id="UP000308199"/>
    </source>
</evidence>
<feature type="compositionally biased region" description="Basic and acidic residues" evidence="1">
    <location>
        <begin position="284"/>
        <end position="295"/>
    </location>
</feature>
<feature type="compositionally biased region" description="Polar residues" evidence="1">
    <location>
        <begin position="160"/>
        <end position="170"/>
    </location>
</feature>
<feature type="compositionally biased region" description="Polar residues" evidence="1">
    <location>
        <begin position="991"/>
        <end position="1001"/>
    </location>
</feature>
<reference evidence="3 4" key="1">
    <citation type="submission" date="2019-02" db="EMBL/GenBank/DDBJ databases">
        <title>Genome sequencing of the rare red list fungi Phellinidium pouzarii.</title>
        <authorList>
            <person name="Buettner E."/>
            <person name="Kellner H."/>
        </authorList>
    </citation>
    <scope>NUCLEOTIDE SEQUENCE [LARGE SCALE GENOMIC DNA]</scope>
    <source>
        <strain evidence="3 4">DSM 108285</strain>
    </source>
</reference>
<keyword evidence="4" id="KW-1185">Reference proteome</keyword>
<feature type="compositionally biased region" description="Polar residues" evidence="1">
    <location>
        <begin position="84"/>
        <end position="106"/>
    </location>
</feature>
<gene>
    <name evidence="3" type="ORF">EW145_g4760</name>
</gene>
<feature type="region of interest" description="Disordered" evidence="1">
    <location>
        <begin position="261"/>
        <end position="297"/>
    </location>
</feature>
<feature type="compositionally biased region" description="Polar residues" evidence="1">
    <location>
        <begin position="55"/>
        <end position="65"/>
    </location>
</feature>
<evidence type="ECO:0000313" key="3">
    <source>
        <dbReference type="EMBL" id="THH05488.1"/>
    </source>
</evidence>
<feature type="compositionally biased region" description="Basic and acidic residues" evidence="1">
    <location>
        <begin position="1009"/>
        <end position="1021"/>
    </location>
</feature>
<feature type="domain" description="DUF6697" evidence="2">
    <location>
        <begin position="743"/>
        <end position="957"/>
    </location>
</feature>
<feature type="region of interest" description="Disordered" evidence="1">
    <location>
        <begin position="608"/>
        <end position="652"/>
    </location>
</feature>
<feature type="region of interest" description="Disordered" evidence="1">
    <location>
        <begin position="45"/>
        <end position="214"/>
    </location>
</feature>
<dbReference type="Pfam" id="PF20411">
    <property type="entry name" value="DUF6697"/>
    <property type="match status" value="2"/>
</dbReference>